<dbReference type="Proteomes" id="UP000824249">
    <property type="component" value="Unassembled WGS sequence"/>
</dbReference>
<reference evidence="2" key="2">
    <citation type="submission" date="2021-04" db="EMBL/GenBank/DDBJ databases">
        <authorList>
            <person name="Gilroy R."/>
        </authorList>
    </citation>
    <scope>NUCLEOTIDE SEQUENCE</scope>
    <source>
        <strain evidence="2">26628</strain>
    </source>
</reference>
<dbReference type="AlphaFoldDB" id="A0A9D1VVA4"/>
<evidence type="ECO:0000259" key="1">
    <source>
        <dbReference type="Pfam" id="PF09347"/>
    </source>
</evidence>
<proteinExistence type="predicted"/>
<dbReference type="InterPro" id="IPR018959">
    <property type="entry name" value="DUF1989"/>
</dbReference>
<protein>
    <submittedName>
        <fullName evidence="2">Urea carboxylase-associated family protein</fullName>
    </submittedName>
</protein>
<dbReference type="EMBL" id="DXFD01000095">
    <property type="protein sequence ID" value="HIX47322.1"/>
    <property type="molecule type" value="Genomic_DNA"/>
</dbReference>
<feature type="domain" description="DUF1989" evidence="1">
    <location>
        <begin position="5"/>
        <end position="164"/>
    </location>
</feature>
<reference evidence="2" key="1">
    <citation type="journal article" date="2021" name="PeerJ">
        <title>Extensive microbial diversity within the chicken gut microbiome revealed by metagenomics and culture.</title>
        <authorList>
            <person name="Gilroy R."/>
            <person name="Ravi A."/>
            <person name="Getino M."/>
            <person name="Pursley I."/>
            <person name="Horton D.L."/>
            <person name="Alikhan N.F."/>
            <person name="Baker D."/>
            <person name="Gharbi K."/>
            <person name="Hall N."/>
            <person name="Watson M."/>
            <person name="Adriaenssens E.M."/>
            <person name="Foster-Nyarko E."/>
            <person name="Jarju S."/>
            <person name="Secka A."/>
            <person name="Antonio M."/>
            <person name="Oren A."/>
            <person name="Chaudhuri R.R."/>
            <person name="La Ragione R."/>
            <person name="Hildebrand F."/>
            <person name="Pallen M.J."/>
        </authorList>
    </citation>
    <scope>NUCLEOTIDE SEQUENCE</scope>
    <source>
        <strain evidence="2">26628</strain>
    </source>
</reference>
<evidence type="ECO:0000313" key="3">
    <source>
        <dbReference type="Proteomes" id="UP000824249"/>
    </source>
</evidence>
<dbReference type="PANTHER" id="PTHR31527">
    <property type="entry name" value="RE64534P"/>
    <property type="match status" value="1"/>
</dbReference>
<organism evidence="2 3">
    <name type="scientific">Candidatus Borkfalkia faecigallinarum</name>
    <dbReference type="NCBI Taxonomy" id="2838509"/>
    <lineage>
        <taxon>Bacteria</taxon>
        <taxon>Bacillati</taxon>
        <taxon>Bacillota</taxon>
        <taxon>Clostridia</taxon>
        <taxon>Christensenellales</taxon>
        <taxon>Christensenellaceae</taxon>
        <taxon>Candidatus Borkfalkia</taxon>
    </lineage>
</organism>
<comment type="caution">
    <text evidence="2">The sequence shown here is derived from an EMBL/GenBank/DDBJ whole genome shotgun (WGS) entry which is preliminary data.</text>
</comment>
<dbReference type="PANTHER" id="PTHR31527:SF0">
    <property type="entry name" value="RE64534P"/>
    <property type="match status" value="1"/>
</dbReference>
<name>A0A9D1VVA4_9FIRM</name>
<accession>A0A9D1VVA4</accession>
<sequence length="194" mass="21263">MKEYRIDPCTGVAIDVAKGEYITVIDVDGGQVADFFAEVQGRADEFLSVGATMDCNESLRLAVGDILYTNKYAPMFKVIADDVGEHDLIHPCCRPEMFAFFYRSGEGHPNCLDNINRALAKRYPVIHPVNLFMHTKIAPDGKFAVLPPKSKAGDRIVFRAETDVRLGVAACSVSESDCNSGRCTAIQIIVSKSI</sequence>
<evidence type="ECO:0000313" key="2">
    <source>
        <dbReference type="EMBL" id="HIX47322.1"/>
    </source>
</evidence>
<dbReference type="Pfam" id="PF09347">
    <property type="entry name" value="DUF1989"/>
    <property type="match status" value="1"/>
</dbReference>
<gene>
    <name evidence="2" type="ORF">H9737_06515</name>
</gene>